<dbReference type="SMART" id="SM00463">
    <property type="entry name" value="SMR"/>
    <property type="match status" value="1"/>
</dbReference>
<dbReference type="PANTHER" id="PTHR46535:SF1">
    <property type="entry name" value="NEDD4-BINDING PROTEIN 2"/>
    <property type="match status" value="1"/>
</dbReference>
<evidence type="ECO:0000313" key="3">
    <source>
        <dbReference type="EMBL" id="CDF35524.1"/>
    </source>
</evidence>
<protein>
    <recommendedName>
        <fullName evidence="2">Smr domain-containing protein</fullName>
    </recommendedName>
</protein>
<keyword evidence="4" id="KW-1185">Reference proteome</keyword>
<dbReference type="Pfam" id="PF01713">
    <property type="entry name" value="Smr"/>
    <property type="match status" value="1"/>
</dbReference>
<evidence type="ECO:0000256" key="1">
    <source>
        <dbReference type="SAM" id="MobiDB-lite"/>
    </source>
</evidence>
<evidence type="ECO:0000313" key="4">
    <source>
        <dbReference type="Proteomes" id="UP000012073"/>
    </source>
</evidence>
<dbReference type="KEGG" id="ccp:CHC_T00003853001"/>
<dbReference type="Gene3D" id="3.30.1370.110">
    <property type="match status" value="1"/>
</dbReference>
<dbReference type="AlphaFoldDB" id="R7QBV1"/>
<dbReference type="EMBL" id="HG001733">
    <property type="protein sequence ID" value="CDF35524.1"/>
    <property type="molecule type" value="Genomic_DNA"/>
</dbReference>
<name>R7QBV1_CHOCR</name>
<dbReference type="GO" id="GO:0004519">
    <property type="term" value="F:endonuclease activity"/>
    <property type="evidence" value="ECO:0007669"/>
    <property type="project" value="TreeGrafter"/>
</dbReference>
<dbReference type="InterPro" id="IPR036063">
    <property type="entry name" value="Smr_dom_sf"/>
</dbReference>
<feature type="compositionally biased region" description="Polar residues" evidence="1">
    <location>
        <begin position="124"/>
        <end position="147"/>
    </location>
</feature>
<dbReference type="GO" id="GO:0005634">
    <property type="term" value="C:nucleus"/>
    <property type="evidence" value="ECO:0007669"/>
    <property type="project" value="TreeGrafter"/>
</dbReference>
<dbReference type="RefSeq" id="XP_005715343.1">
    <property type="nucleotide sequence ID" value="XM_005715286.1"/>
</dbReference>
<dbReference type="OMA" id="KYEWISR"/>
<feature type="region of interest" description="Disordered" evidence="1">
    <location>
        <begin position="99"/>
        <end position="151"/>
    </location>
</feature>
<dbReference type="InterPro" id="IPR002625">
    <property type="entry name" value="Smr_dom"/>
</dbReference>
<accession>R7QBV1</accession>
<dbReference type="PANTHER" id="PTHR46535">
    <property type="entry name" value="NEDD4-BINDING PROTEIN 2"/>
    <property type="match status" value="1"/>
</dbReference>
<dbReference type="Proteomes" id="UP000012073">
    <property type="component" value="Unassembled WGS sequence"/>
</dbReference>
<proteinExistence type="predicted"/>
<dbReference type="InterPro" id="IPR052772">
    <property type="entry name" value="Endo/PolyKinase_Domain-Protein"/>
</dbReference>
<dbReference type="GeneID" id="17323055"/>
<organism evidence="3 4">
    <name type="scientific">Chondrus crispus</name>
    <name type="common">Carrageen Irish moss</name>
    <name type="synonym">Polymorpha crispa</name>
    <dbReference type="NCBI Taxonomy" id="2769"/>
    <lineage>
        <taxon>Eukaryota</taxon>
        <taxon>Rhodophyta</taxon>
        <taxon>Florideophyceae</taxon>
        <taxon>Rhodymeniophycidae</taxon>
        <taxon>Gigartinales</taxon>
        <taxon>Gigartinaceae</taxon>
        <taxon>Chondrus</taxon>
    </lineage>
</organism>
<evidence type="ECO:0000259" key="2">
    <source>
        <dbReference type="PROSITE" id="PS50828"/>
    </source>
</evidence>
<dbReference type="OrthoDB" id="3231855at2759"/>
<feature type="compositionally biased region" description="Low complexity" evidence="1">
    <location>
        <begin position="99"/>
        <end position="111"/>
    </location>
</feature>
<reference evidence="4" key="1">
    <citation type="journal article" date="2013" name="Proc. Natl. Acad. Sci. U.S.A.">
        <title>Genome structure and metabolic features in the red seaweed Chondrus crispus shed light on evolution of the Archaeplastida.</title>
        <authorList>
            <person name="Collen J."/>
            <person name="Porcel B."/>
            <person name="Carre W."/>
            <person name="Ball S.G."/>
            <person name="Chaparro C."/>
            <person name="Tonon T."/>
            <person name="Barbeyron T."/>
            <person name="Michel G."/>
            <person name="Noel B."/>
            <person name="Valentin K."/>
            <person name="Elias M."/>
            <person name="Artiguenave F."/>
            <person name="Arun A."/>
            <person name="Aury J.M."/>
            <person name="Barbosa-Neto J.F."/>
            <person name="Bothwell J.H."/>
            <person name="Bouget F.Y."/>
            <person name="Brillet L."/>
            <person name="Cabello-Hurtado F."/>
            <person name="Capella-Gutierrez S."/>
            <person name="Charrier B."/>
            <person name="Cladiere L."/>
            <person name="Cock J.M."/>
            <person name="Coelho S.M."/>
            <person name="Colleoni C."/>
            <person name="Czjzek M."/>
            <person name="Da Silva C."/>
            <person name="Delage L."/>
            <person name="Denoeud F."/>
            <person name="Deschamps P."/>
            <person name="Dittami S.M."/>
            <person name="Gabaldon T."/>
            <person name="Gachon C.M."/>
            <person name="Groisillier A."/>
            <person name="Herve C."/>
            <person name="Jabbari K."/>
            <person name="Katinka M."/>
            <person name="Kloareg B."/>
            <person name="Kowalczyk N."/>
            <person name="Labadie K."/>
            <person name="Leblanc C."/>
            <person name="Lopez P.J."/>
            <person name="McLachlan D.H."/>
            <person name="Meslet-Cladiere L."/>
            <person name="Moustafa A."/>
            <person name="Nehr Z."/>
            <person name="Nyvall Collen P."/>
            <person name="Panaud O."/>
            <person name="Partensky F."/>
            <person name="Poulain J."/>
            <person name="Rensing S.A."/>
            <person name="Rousvoal S."/>
            <person name="Samson G."/>
            <person name="Symeonidi A."/>
            <person name="Weissenbach J."/>
            <person name="Zambounis A."/>
            <person name="Wincker P."/>
            <person name="Boyen C."/>
        </authorList>
    </citation>
    <scope>NUCLEOTIDE SEQUENCE [LARGE SCALE GENOMIC DNA]</scope>
    <source>
        <strain evidence="4">cv. Stackhouse</strain>
    </source>
</reference>
<dbReference type="STRING" id="2769.R7QBV1"/>
<dbReference type="PROSITE" id="PS50828">
    <property type="entry name" value="SMR"/>
    <property type="match status" value="1"/>
</dbReference>
<sequence>MEEQSDGDSALSLASLVKQHPDLTPLVADILDVCRQDNDKAYEMLCEMVIPSEPAQNNQGSAAFAYSSPLKPTQTVSAEQVEERPEYTSIFQSSYSQISFESPSDAPAPKSSLDDSSSKDNALPENNTSFKNTLSFQHSPRASSQPMLQGAWAQKSMGRTFRVDDLCDKYEWISRNAVEGLLDKYDDCLELVETDILEMFPIDEPQAFGGGHNMNDNKHGPMSQSKTYAQNATAKRGTPDRRQLRQKAIADSLRQQAIDQIQQDSQISQSISVSSSGMNSLRAELWDTRVNRMQWQQLANQTRKPSHIANAKAQDAELQRLSTDLLHRMRKSEEYKKGVIDLHGLTKEEALQLVEWKLRDSGRRRFKLITGKGTHSHNGHAVLRPALERYFRTKGITVSVVGDDILQIVP</sequence>
<feature type="domain" description="Smr" evidence="2">
    <location>
        <begin position="340"/>
        <end position="393"/>
    </location>
</feature>
<gene>
    <name evidence="3" type="ORF">CHC_T00003853001</name>
</gene>
<dbReference type="SUPFAM" id="SSF160443">
    <property type="entry name" value="SMR domain-like"/>
    <property type="match status" value="1"/>
</dbReference>
<dbReference type="Gramene" id="CDF35524">
    <property type="protein sequence ID" value="CDF35524"/>
    <property type="gene ID" value="CHC_T00003853001"/>
</dbReference>